<dbReference type="SUPFAM" id="SSF53448">
    <property type="entry name" value="Nucleotide-diphospho-sugar transferases"/>
    <property type="match status" value="1"/>
</dbReference>
<keyword evidence="3" id="KW-0808">Transferase</keyword>
<evidence type="ECO:0000259" key="2">
    <source>
        <dbReference type="Pfam" id="PF00535"/>
    </source>
</evidence>
<dbReference type="InterPro" id="IPR001173">
    <property type="entry name" value="Glyco_trans_2-like"/>
</dbReference>
<accession>A0A3M8DTU8</accession>
<dbReference type="OrthoDB" id="6713581at2"/>
<comment type="caution">
    <text evidence="3">The sequence shown here is derived from an EMBL/GenBank/DDBJ whole genome shotgun (WGS) entry which is preliminary data.</text>
</comment>
<proteinExistence type="inferred from homology"/>
<evidence type="ECO:0000313" key="4">
    <source>
        <dbReference type="Proteomes" id="UP000271031"/>
    </source>
</evidence>
<keyword evidence="4" id="KW-1185">Reference proteome</keyword>
<gene>
    <name evidence="3" type="ORF">EDM56_04695</name>
</gene>
<dbReference type="Pfam" id="PF00535">
    <property type="entry name" value="Glycos_transf_2"/>
    <property type="match status" value="1"/>
</dbReference>
<dbReference type="Proteomes" id="UP000271031">
    <property type="component" value="Unassembled WGS sequence"/>
</dbReference>
<dbReference type="PANTHER" id="PTHR22916">
    <property type="entry name" value="GLYCOSYLTRANSFERASE"/>
    <property type="match status" value="1"/>
</dbReference>
<dbReference type="AlphaFoldDB" id="A0A3M8DTU8"/>
<dbReference type="Gene3D" id="3.90.550.10">
    <property type="entry name" value="Spore Coat Polysaccharide Biosynthesis Protein SpsA, Chain A"/>
    <property type="match status" value="1"/>
</dbReference>
<organism evidence="3 4">
    <name type="scientific">Brevibacillus fluminis</name>
    <dbReference type="NCBI Taxonomy" id="511487"/>
    <lineage>
        <taxon>Bacteria</taxon>
        <taxon>Bacillati</taxon>
        <taxon>Bacillota</taxon>
        <taxon>Bacilli</taxon>
        <taxon>Bacillales</taxon>
        <taxon>Paenibacillaceae</taxon>
        <taxon>Brevibacillus</taxon>
    </lineage>
</organism>
<feature type="domain" description="Glycosyltransferase 2-like" evidence="2">
    <location>
        <begin position="17"/>
        <end position="142"/>
    </location>
</feature>
<protein>
    <submittedName>
        <fullName evidence="3">Glycosyltransferase</fullName>
    </submittedName>
</protein>
<sequence>MNLQGRRPYSRIRGVSVIASTNRPQFFKNLLKNYRKQSLVKKELIIILNNDRMNLRTYQRIARKYQHVSVYKLPQRYTLGSCLNFGITKAKYAYIAKFDDDDYYGPRYLQSSLRTFARTNAHVVGKRSYFLYLKKRKLLLIRFPFQENRYVRTIAGGTIMAKRSVFTVIRFPHRSLGEDVGFYSRCRAKGFRIFSADRFNYVMVRRINRKSHTWQISDRQILSGFHKKVGYTKRYKAVARR</sequence>
<dbReference type="InterPro" id="IPR029044">
    <property type="entry name" value="Nucleotide-diphossugar_trans"/>
</dbReference>
<dbReference type="CDD" id="cd00761">
    <property type="entry name" value="Glyco_tranf_GTA_type"/>
    <property type="match status" value="1"/>
</dbReference>
<evidence type="ECO:0000256" key="1">
    <source>
        <dbReference type="ARBA" id="ARBA00006739"/>
    </source>
</evidence>
<dbReference type="EMBL" id="RHHQ01000005">
    <property type="protein sequence ID" value="RNB91344.1"/>
    <property type="molecule type" value="Genomic_DNA"/>
</dbReference>
<reference evidence="3 4" key="1">
    <citation type="submission" date="2018-10" db="EMBL/GenBank/DDBJ databases">
        <title>Phylogenomics of Brevibacillus.</title>
        <authorList>
            <person name="Dunlap C."/>
        </authorList>
    </citation>
    <scope>NUCLEOTIDE SEQUENCE [LARGE SCALE GENOMIC DNA]</scope>
    <source>
        <strain evidence="3 4">JCM 15716</strain>
    </source>
</reference>
<name>A0A3M8DTU8_9BACL</name>
<dbReference type="GO" id="GO:0016740">
    <property type="term" value="F:transferase activity"/>
    <property type="evidence" value="ECO:0007669"/>
    <property type="project" value="UniProtKB-KW"/>
</dbReference>
<evidence type="ECO:0000313" key="3">
    <source>
        <dbReference type="EMBL" id="RNB91344.1"/>
    </source>
</evidence>
<comment type="similarity">
    <text evidence="1">Belongs to the glycosyltransferase 2 family.</text>
</comment>